<dbReference type="PANTHER" id="PTHR43155">
    <property type="entry name" value="CYCLIC DI-GMP PHOSPHODIESTERASE PA4108-RELATED"/>
    <property type="match status" value="1"/>
</dbReference>
<feature type="domain" description="HD-GYP" evidence="1">
    <location>
        <begin position="113"/>
        <end position="310"/>
    </location>
</feature>
<evidence type="ECO:0000259" key="1">
    <source>
        <dbReference type="PROSITE" id="PS51832"/>
    </source>
</evidence>
<dbReference type="Proteomes" id="UP000199662">
    <property type="component" value="Unassembled WGS sequence"/>
</dbReference>
<organism evidence="2 3">
    <name type="scientific">Propionispira arboris</name>
    <dbReference type="NCBI Taxonomy" id="84035"/>
    <lineage>
        <taxon>Bacteria</taxon>
        <taxon>Bacillati</taxon>
        <taxon>Bacillota</taxon>
        <taxon>Negativicutes</taxon>
        <taxon>Selenomonadales</taxon>
        <taxon>Selenomonadaceae</taxon>
        <taxon>Propionispira</taxon>
    </lineage>
</organism>
<dbReference type="PANTHER" id="PTHR43155:SF2">
    <property type="entry name" value="CYCLIC DI-GMP PHOSPHODIESTERASE PA4108"/>
    <property type="match status" value="1"/>
</dbReference>
<name>A0A1H6UC27_9FIRM</name>
<evidence type="ECO:0000313" key="2">
    <source>
        <dbReference type="EMBL" id="SEI88194.1"/>
    </source>
</evidence>
<keyword evidence="3" id="KW-1185">Reference proteome</keyword>
<dbReference type="InterPro" id="IPR006675">
    <property type="entry name" value="HDIG_dom"/>
</dbReference>
<sequence length="354" mass="40157">MKKLNISKLQPGMVLARTIINSQLIVVLAENTMLTKAHITRLTFLGIDSVFVKDEYELDSTYQHVASILNRSNAFVSEYEEVLHVASEIFNAAAKTKDIPVEKVEKMVKTSVVPLVKESGVIDYLYKLKHMDNEAYNHSLRVSVLSGVLGKWMNFSKNKIEDLVLAGFLHDIGKTQMEQRVLDKQIENLTEEEFDIYIQHTLNGYHLLSKKAELSEGVKSAALQHHERMDGSGFPFNVAANDIHEYAKIVAVADLYDTITTEREGFLKQTPFSAIEKITNEMFSTLDPQICIPFLNNIQQVFIGSQVLLSDQRKGKIIQYPKDFAALPLIEMEDGEILNMNLHPKIKVIEYNPE</sequence>
<dbReference type="CDD" id="cd00077">
    <property type="entry name" value="HDc"/>
    <property type="match status" value="1"/>
</dbReference>
<dbReference type="Pfam" id="PF13487">
    <property type="entry name" value="HD_5"/>
    <property type="match status" value="1"/>
</dbReference>
<dbReference type="InterPro" id="IPR003607">
    <property type="entry name" value="HD/PDEase_dom"/>
</dbReference>
<protein>
    <submittedName>
        <fullName evidence="2">HDIG domain-containing protein</fullName>
    </submittedName>
</protein>
<evidence type="ECO:0000313" key="3">
    <source>
        <dbReference type="Proteomes" id="UP000199662"/>
    </source>
</evidence>
<dbReference type="NCBIfam" id="TIGR00277">
    <property type="entry name" value="HDIG"/>
    <property type="match status" value="1"/>
</dbReference>
<gene>
    <name evidence="2" type="ORF">SAMN05660742_101337</name>
</gene>
<dbReference type="SMART" id="SM00471">
    <property type="entry name" value="HDc"/>
    <property type="match status" value="1"/>
</dbReference>
<dbReference type="PROSITE" id="PS51832">
    <property type="entry name" value="HD_GYP"/>
    <property type="match status" value="1"/>
</dbReference>
<dbReference type="EMBL" id="FNZK01000001">
    <property type="protein sequence ID" value="SEI88194.1"/>
    <property type="molecule type" value="Genomic_DNA"/>
</dbReference>
<reference evidence="2 3" key="1">
    <citation type="submission" date="2016-10" db="EMBL/GenBank/DDBJ databases">
        <authorList>
            <person name="de Groot N.N."/>
        </authorList>
    </citation>
    <scope>NUCLEOTIDE SEQUENCE [LARGE SCALE GENOMIC DNA]</scope>
    <source>
        <strain evidence="2 3">DSM 2179</strain>
    </source>
</reference>
<dbReference type="SUPFAM" id="SSF109604">
    <property type="entry name" value="HD-domain/PDEase-like"/>
    <property type="match status" value="1"/>
</dbReference>
<dbReference type="InterPro" id="IPR037522">
    <property type="entry name" value="HD_GYP_dom"/>
</dbReference>
<dbReference type="Gene3D" id="1.10.3210.10">
    <property type="entry name" value="Hypothetical protein af1432"/>
    <property type="match status" value="1"/>
</dbReference>
<dbReference type="RefSeq" id="WP_091828630.1">
    <property type="nucleotide sequence ID" value="NZ_FNZK01000001.1"/>
</dbReference>
<dbReference type="STRING" id="84035.SAMN05660742_101337"/>
<accession>A0A1H6UC27</accession>
<dbReference type="AlphaFoldDB" id="A0A1H6UC27"/>
<proteinExistence type="predicted"/>